<proteinExistence type="inferred from homology"/>
<evidence type="ECO:0000256" key="8">
    <source>
        <dbReference type="ARBA" id="ARBA00023136"/>
    </source>
</evidence>
<geneLocation type="mitochondrion" evidence="12"/>
<name>A0A0S2I9J8_9EUCA</name>
<comment type="catalytic activity">
    <reaction evidence="10">
        <text>a ubiquinone + NADH + 5 H(+)(in) = a ubiquinol + NAD(+) + 4 H(+)(out)</text>
        <dbReference type="Rhea" id="RHEA:29091"/>
        <dbReference type="Rhea" id="RHEA-COMP:9565"/>
        <dbReference type="Rhea" id="RHEA-COMP:9566"/>
        <dbReference type="ChEBI" id="CHEBI:15378"/>
        <dbReference type="ChEBI" id="CHEBI:16389"/>
        <dbReference type="ChEBI" id="CHEBI:17976"/>
        <dbReference type="ChEBI" id="CHEBI:57540"/>
        <dbReference type="ChEBI" id="CHEBI:57945"/>
        <dbReference type="EC" id="7.1.1.2"/>
    </reaction>
</comment>
<evidence type="ECO:0000256" key="11">
    <source>
        <dbReference type="SAM" id="Phobius"/>
    </source>
</evidence>
<keyword evidence="7" id="KW-0520">NAD</keyword>
<protein>
    <recommendedName>
        <fullName evidence="3">NADH-ubiquinone oxidoreductase chain 4L</fullName>
    </recommendedName>
    <alternativeName>
        <fullName evidence="9">NADH dehydrogenase subunit 4L</fullName>
    </alternativeName>
</protein>
<comment type="similarity">
    <text evidence="2">Belongs to the complex I subunit 4L family.</text>
</comment>
<evidence type="ECO:0000256" key="7">
    <source>
        <dbReference type="ARBA" id="ARBA00023027"/>
    </source>
</evidence>
<evidence type="ECO:0000256" key="5">
    <source>
        <dbReference type="ARBA" id="ARBA00022967"/>
    </source>
</evidence>
<dbReference type="InterPro" id="IPR039428">
    <property type="entry name" value="NUOK/Mnh_C1-like"/>
</dbReference>
<evidence type="ECO:0000256" key="1">
    <source>
        <dbReference type="ARBA" id="ARBA00004141"/>
    </source>
</evidence>
<evidence type="ECO:0000256" key="10">
    <source>
        <dbReference type="ARBA" id="ARBA00049551"/>
    </source>
</evidence>
<evidence type="ECO:0000313" key="12">
    <source>
        <dbReference type="EMBL" id="ALO20101.1"/>
    </source>
</evidence>
<dbReference type="Gene3D" id="1.10.287.3510">
    <property type="match status" value="1"/>
</dbReference>
<feature type="transmembrane region" description="Helical" evidence="11">
    <location>
        <begin position="6"/>
        <end position="23"/>
    </location>
</feature>
<reference evidence="12" key="1">
    <citation type="submission" date="2015-11" db="EMBL/GenBank/DDBJ databases">
        <title>The Complete Genome of Trypaea australiensis.</title>
        <authorList>
            <person name="Lee Y.P."/>
            <person name="Gan H.M."/>
            <person name="Tan M.H."/>
            <person name="Austin C."/>
        </authorList>
    </citation>
    <scope>NUCLEOTIDE SEQUENCE</scope>
</reference>
<keyword evidence="4 11" id="KW-0812">Transmembrane</keyword>
<dbReference type="Pfam" id="PF00420">
    <property type="entry name" value="Oxidored_q2"/>
    <property type="match status" value="1"/>
</dbReference>
<dbReference type="EMBL" id="KM501040">
    <property type="protein sequence ID" value="ALO20101.1"/>
    <property type="molecule type" value="Genomic_DNA"/>
</dbReference>
<accession>A0A0S2I9J8</accession>
<evidence type="ECO:0000256" key="2">
    <source>
        <dbReference type="ARBA" id="ARBA00010519"/>
    </source>
</evidence>
<evidence type="ECO:0000256" key="4">
    <source>
        <dbReference type="ARBA" id="ARBA00022692"/>
    </source>
</evidence>
<keyword evidence="8 11" id="KW-0472">Membrane</keyword>
<keyword evidence="5" id="KW-1278">Translocase</keyword>
<keyword evidence="12" id="KW-0496">Mitochondrion</keyword>
<dbReference type="GO" id="GO:0008137">
    <property type="term" value="F:NADH dehydrogenase (ubiquinone) activity"/>
    <property type="evidence" value="ECO:0007669"/>
    <property type="project" value="UniProtKB-EC"/>
</dbReference>
<evidence type="ECO:0000256" key="6">
    <source>
        <dbReference type="ARBA" id="ARBA00022989"/>
    </source>
</evidence>
<organism evidence="12">
    <name type="scientific">Trypaea australiensis</name>
    <dbReference type="NCBI Taxonomy" id="1593259"/>
    <lineage>
        <taxon>Eukaryota</taxon>
        <taxon>Metazoa</taxon>
        <taxon>Ecdysozoa</taxon>
        <taxon>Arthropoda</taxon>
        <taxon>Crustacea</taxon>
        <taxon>Multicrustacea</taxon>
        <taxon>Malacostraca</taxon>
        <taxon>Eumalacostraca</taxon>
        <taxon>Eucarida</taxon>
        <taxon>Decapoda</taxon>
        <taxon>Pleocyemata</taxon>
        <taxon>Axiidea</taxon>
        <taxon>Callianassidae</taxon>
        <taxon>Trypaea</taxon>
    </lineage>
</organism>
<gene>
    <name evidence="12" type="primary">nad4l</name>
</gene>
<keyword evidence="6 11" id="KW-1133">Transmembrane helix</keyword>
<dbReference type="AlphaFoldDB" id="A0A0S2I9J8"/>
<sequence length="100" mass="11261">MLNLTHSMLIFPFISILCGLIAFSSSYKHLLNTLLSLEFVMLSVFWAFSIIFSEVSYELYLILFFLTLVACEGALGLGLVVSIVRTHGNDQFNIFNSLQC</sequence>
<feature type="transmembrane region" description="Helical" evidence="11">
    <location>
        <begin position="59"/>
        <end position="84"/>
    </location>
</feature>
<feature type="transmembrane region" description="Helical" evidence="11">
    <location>
        <begin position="30"/>
        <end position="53"/>
    </location>
</feature>
<evidence type="ECO:0000256" key="3">
    <source>
        <dbReference type="ARBA" id="ARBA00016612"/>
    </source>
</evidence>
<comment type="subcellular location">
    <subcellularLocation>
        <location evidence="1">Membrane</location>
        <topology evidence="1">Multi-pass membrane protein</topology>
    </subcellularLocation>
</comment>
<dbReference type="GO" id="GO:0016020">
    <property type="term" value="C:membrane"/>
    <property type="evidence" value="ECO:0007669"/>
    <property type="project" value="UniProtKB-SubCell"/>
</dbReference>
<evidence type="ECO:0000256" key="9">
    <source>
        <dbReference type="ARBA" id="ARBA00031586"/>
    </source>
</evidence>